<evidence type="ECO:0000313" key="2">
    <source>
        <dbReference type="Proteomes" id="UP000222854"/>
    </source>
</evidence>
<dbReference type="InterPro" id="IPR049384">
    <property type="entry name" value="P56"/>
</dbReference>
<gene>
    <name evidence="1" type="ORF">Goe1_c00040</name>
</gene>
<reference evidence="1 2" key="1">
    <citation type="submission" date="2016-02" db="EMBL/GenBank/DDBJ databases">
        <title>Genome sequence of Bacillus subtilis phage vB_BsuP_Goe1.</title>
        <authorList>
            <person name="Hertel R."/>
            <person name="Willms I.M."/>
            <person name="Daniel R."/>
        </authorList>
    </citation>
    <scope>NUCLEOTIDE SEQUENCE [LARGE SCALE GENOMIC DNA]</scope>
</reference>
<keyword evidence="2" id="KW-1185">Reference proteome</keyword>
<organism evidence="1 2">
    <name type="scientific">Bacillus phage vB_BsuP-Goe1</name>
    <dbReference type="NCBI Taxonomy" id="1807511"/>
    <lineage>
        <taxon>Viruses</taxon>
        <taxon>Duplodnaviria</taxon>
        <taxon>Heunggongvirae</taxon>
        <taxon>Uroviricota</taxon>
        <taxon>Caudoviricetes</taxon>
        <taxon>Salasmaviridae</taxon>
        <taxon>Picovirinae</taxon>
        <taxon>Beecentumtrevirus</taxon>
        <taxon>Beecentumtrevirus Goe1</taxon>
    </lineage>
</organism>
<dbReference type="Gene3D" id="6.20.250.30">
    <property type="match status" value="1"/>
</dbReference>
<dbReference type="Pfam" id="PF20763">
    <property type="entry name" value="UDG-inhib_P56"/>
    <property type="match status" value="1"/>
</dbReference>
<evidence type="ECO:0000313" key="1">
    <source>
        <dbReference type="EMBL" id="AMR58234.1"/>
    </source>
</evidence>
<dbReference type="EMBL" id="KU831549">
    <property type="protein sequence ID" value="AMR58234.1"/>
    <property type="molecule type" value="Genomic_DNA"/>
</dbReference>
<protein>
    <submittedName>
        <fullName evidence="1">Uncharacterized protein</fullName>
    </submittedName>
</protein>
<sequence length="56" mass="6544">MLQNDFIDSYTLSWLLRDDVGSEHWEVHEGLSLSDFEVVYGNNPHQIVKLNLVKEI</sequence>
<dbReference type="Proteomes" id="UP000222854">
    <property type="component" value="Segment"/>
</dbReference>
<accession>A0A142IG79</accession>
<name>A0A142IG79_9CAUD</name>
<proteinExistence type="predicted"/>
<dbReference type="InterPro" id="IPR053744">
    <property type="entry name" value="UDG_Inhib_phi29likevirus"/>
</dbReference>